<reference evidence="1" key="1">
    <citation type="submission" date="2021-10" db="EMBL/GenBank/DDBJ databases">
        <title>Tropical sea cucumber genome reveals ecological adaptation and Cuvierian tubules defense mechanism.</title>
        <authorList>
            <person name="Chen T."/>
        </authorList>
    </citation>
    <scope>NUCLEOTIDE SEQUENCE</scope>
    <source>
        <strain evidence="1">Nanhai2018</strain>
        <tissue evidence="1">Muscle</tissue>
    </source>
</reference>
<dbReference type="PANTHER" id="PTHR46289:SF14">
    <property type="entry name" value="DUF4371 DOMAIN-CONTAINING PROTEIN"/>
    <property type="match status" value="1"/>
</dbReference>
<evidence type="ECO:0000313" key="2">
    <source>
        <dbReference type="Proteomes" id="UP001152320"/>
    </source>
</evidence>
<dbReference type="PANTHER" id="PTHR46289">
    <property type="entry name" value="52 KDA REPRESSOR OF THE INHIBITOR OF THE PROTEIN KINASE-LIKE PROTEIN-RELATED"/>
    <property type="match status" value="1"/>
</dbReference>
<comment type="caution">
    <text evidence="1">The sequence shown here is derived from an EMBL/GenBank/DDBJ whole genome shotgun (WGS) entry which is preliminary data.</text>
</comment>
<keyword evidence="2" id="KW-1185">Reference proteome</keyword>
<gene>
    <name evidence="1" type="ORF">HOLleu_25958</name>
</gene>
<protein>
    <submittedName>
        <fullName evidence="1">Zinc finger MYM-type protein 1</fullName>
    </submittedName>
</protein>
<dbReference type="InterPro" id="IPR052958">
    <property type="entry name" value="IFN-induced_PKR_regulator"/>
</dbReference>
<name>A0A9Q1BTS4_HOLLE</name>
<dbReference type="EMBL" id="JAIZAY010000012">
    <property type="protein sequence ID" value="KAJ8032436.1"/>
    <property type="molecule type" value="Genomic_DNA"/>
</dbReference>
<dbReference type="AlphaFoldDB" id="A0A9Q1BTS4"/>
<dbReference type="Proteomes" id="UP001152320">
    <property type="component" value="Chromosome 12"/>
</dbReference>
<proteinExistence type="predicted"/>
<evidence type="ECO:0000313" key="1">
    <source>
        <dbReference type="EMBL" id="KAJ8032436.1"/>
    </source>
</evidence>
<accession>A0A9Q1BTS4</accession>
<organism evidence="1 2">
    <name type="scientific">Holothuria leucospilota</name>
    <name type="common">Black long sea cucumber</name>
    <name type="synonym">Mertensiothuria leucospilota</name>
    <dbReference type="NCBI Taxonomy" id="206669"/>
    <lineage>
        <taxon>Eukaryota</taxon>
        <taxon>Metazoa</taxon>
        <taxon>Echinodermata</taxon>
        <taxon>Eleutherozoa</taxon>
        <taxon>Echinozoa</taxon>
        <taxon>Holothuroidea</taxon>
        <taxon>Aspidochirotacea</taxon>
        <taxon>Aspidochirotida</taxon>
        <taxon>Holothuriidae</taxon>
        <taxon>Holothuria</taxon>
    </lineage>
</organism>
<dbReference type="OrthoDB" id="6602803at2759"/>
<sequence>MEIELRQRVVNEVHAAGMFSIMADTTPDESHNDQLSVVVRYVTESGKPVERLLAVNESLDKSGKGQAGEIVSATDKLGLDTAELCYQSYDFTAAMSAVLGDIGGNPKIDKMTQIKAFGLRKKMLNLDFIVTIMFMKNIMYKSKHLVEKLQKVDVNVSDAAALVEATMKVLDQIRSNDKTMTDLIEASCNFAEQLGIDPERQFSRHHHQRKVPWRLDDRTDTSAHLTHDVHISRMREQLVQFQDALKPLFSCLKPPIDASEAPSIVALFPPTHAPDPSALMTELQVLAELCPHDELTKVIETSEANKEFLV</sequence>